<feature type="compositionally biased region" description="Basic residues" evidence="10">
    <location>
        <begin position="285"/>
        <end position="294"/>
    </location>
</feature>
<evidence type="ECO:0000259" key="11">
    <source>
        <dbReference type="PROSITE" id="PS50862"/>
    </source>
</evidence>
<comment type="similarity">
    <text evidence="1">Belongs to the class-II aminoacyl-tRNA synthetase family.</text>
</comment>
<name>A0A319D4Y8_9EURO</name>
<dbReference type="GO" id="GO:0004827">
    <property type="term" value="F:proline-tRNA ligase activity"/>
    <property type="evidence" value="ECO:0007669"/>
    <property type="project" value="UniProtKB-EC"/>
</dbReference>
<comment type="catalytic activity">
    <reaction evidence="9">
        <text>tRNA(Pro) + L-proline + ATP = L-prolyl-tRNA(Pro) + AMP + diphosphate</text>
        <dbReference type="Rhea" id="RHEA:14305"/>
        <dbReference type="Rhea" id="RHEA-COMP:9700"/>
        <dbReference type="Rhea" id="RHEA-COMP:9702"/>
        <dbReference type="ChEBI" id="CHEBI:30616"/>
        <dbReference type="ChEBI" id="CHEBI:33019"/>
        <dbReference type="ChEBI" id="CHEBI:60039"/>
        <dbReference type="ChEBI" id="CHEBI:78442"/>
        <dbReference type="ChEBI" id="CHEBI:78532"/>
        <dbReference type="ChEBI" id="CHEBI:456215"/>
        <dbReference type="EC" id="6.1.1.15"/>
    </reaction>
</comment>
<evidence type="ECO:0000256" key="8">
    <source>
        <dbReference type="ARBA" id="ARBA00029731"/>
    </source>
</evidence>
<feature type="domain" description="Aminoacyl-transfer RNA synthetases class-II family profile" evidence="11">
    <location>
        <begin position="90"/>
        <end position="547"/>
    </location>
</feature>
<dbReference type="GO" id="GO:0005524">
    <property type="term" value="F:ATP binding"/>
    <property type="evidence" value="ECO:0007669"/>
    <property type="project" value="UniProtKB-KW"/>
</dbReference>
<evidence type="ECO:0000256" key="10">
    <source>
        <dbReference type="SAM" id="MobiDB-lite"/>
    </source>
</evidence>
<evidence type="ECO:0000256" key="5">
    <source>
        <dbReference type="ARBA" id="ARBA00022840"/>
    </source>
</evidence>
<dbReference type="AlphaFoldDB" id="A0A319D4Y8"/>
<gene>
    <name evidence="12" type="ORF">BO71DRAFT_330482</name>
</gene>
<dbReference type="SUPFAM" id="SSF52954">
    <property type="entry name" value="Class II aaRS ABD-related"/>
    <property type="match status" value="1"/>
</dbReference>
<dbReference type="GO" id="GO:0006433">
    <property type="term" value="P:prolyl-tRNA aminoacylation"/>
    <property type="evidence" value="ECO:0007669"/>
    <property type="project" value="InterPro"/>
</dbReference>
<keyword evidence="6" id="KW-0648">Protein biosynthesis</keyword>
<dbReference type="InterPro" id="IPR002316">
    <property type="entry name" value="Pro-tRNA-ligase_IIa"/>
</dbReference>
<dbReference type="SUPFAM" id="SSF55681">
    <property type="entry name" value="Class II aaRS and biotin synthetases"/>
    <property type="match status" value="1"/>
</dbReference>
<evidence type="ECO:0000256" key="2">
    <source>
        <dbReference type="ARBA" id="ARBA00012831"/>
    </source>
</evidence>
<evidence type="ECO:0000256" key="6">
    <source>
        <dbReference type="ARBA" id="ARBA00022917"/>
    </source>
</evidence>
<evidence type="ECO:0000256" key="4">
    <source>
        <dbReference type="ARBA" id="ARBA00022741"/>
    </source>
</evidence>
<accession>A0A319D4Y8</accession>
<keyword evidence="13" id="KW-1185">Reference proteome</keyword>
<dbReference type="VEuPathDB" id="FungiDB:BO71DRAFT_330482"/>
<dbReference type="Pfam" id="PF00587">
    <property type="entry name" value="tRNA-synt_2b"/>
    <property type="match status" value="1"/>
</dbReference>
<evidence type="ECO:0000313" key="13">
    <source>
        <dbReference type="Proteomes" id="UP000247810"/>
    </source>
</evidence>
<dbReference type="InterPro" id="IPR006195">
    <property type="entry name" value="aa-tRNA-synth_II"/>
</dbReference>
<dbReference type="GO" id="GO:0005739">
    <property type="term" value="C:mitochondrion"/>
    <property type="evidence" value="ECO:0007669"/>
    <property type="project" value="TreeGrafter"/>
</dbReference>
<proteinExistence type="inferred from homology"/>
<keyword evidence="4" id="KW-0547">Nucleotide-binding</keyword>
<evidence type="ECO:0000313" key="12">
    <source>
        <dbReference type="EMBL" id="PYH92201.1"/>
    </source>
</evidence>
<dbReference type="Pfam" id="PF03129">
    <property type="entry name" value="HGTP_anticodon"/>
    <property type="match status" value="1"/>
</dbReference>
<dbReference type="OrthoDB" id="10267474at2759"/>
<evidence type="ECO:0000256" key="7">
    <source>
        <dbReference type="ARBA" id="ARBA00023146"/>
    </source>
</evidence>
<dbReference type="Proteomes" id="UP000247810">
    <property type="component" value="Unassembled WGS sequence"/>
</dbReference>
<dbReference type="EMBL" id="KZ825923">
    <property type="protein sequence ID" value="PYH92201.1"/>
    <property type="molecule type" value="Genomic_DNA"/>
</dbReference>
<dbReference type="PANTHER" id="PTHR42753">
    <property type="entry name" value="MITOCHONDRIAL RIBOSOME PROTEIN L39/PROLYL-TRNA LIGASE FAMILY MEMBER"/>
    <property type="match status" value="1"/>
</dbReference>
<keyword evidence="5" id="KW-0067">ATP-binding</keyword>
<evidence type="ECO:0000256" key="3">
    <source>
        <dbReference type="ARBA" id="ARBA00022598"/>
    </source>
</evidence>
<dbReference type="EC" id="6.1.1.15" evidence="2"/>
<protein>
    <recommendedName>
        <fullName evidence="2">proline--tRNA ligase</fullName>
        <ecNumber evidence="2">6.1.1.15</ecNumber>
    </recommendedName>
    <alternativeName>
        <fullName evidence="8">Prolyl-tRNA synthetase</fullName>
    </alternativeName>
</protein>
<dbReference type="PANTHER" id="PTHR42753:SF2">
    <property type="entry name" value="PROLINE--TRNA LIGASE"/>
    <property type="match status" value="1"/>
</dbReference>
<organism evidence="12 13">
    <name type="scientific">Aspergillus ellipticus CBS 707.79</name>
    <dbReference type="NCBI Taxonomy" id="1448320"/>
    <lineage>
        <taxon>Eukaryota</taxon>
        <taxon>Fungi</taxon>
        <taxon>Dikarya</taxon>
        <taxon>Ascomycota</taxon>
        <taxon>Pezizomycotina</taxon>
        <taxon>Eurotiomycetes</taxon>
        <taxon>Eurotiomycetidae</taxon>
        <taxon>Eurotiales</taxon>
        <taxon>Aspergillaceae</taxon>
        <taxon>Aspergillus</taxon>
        <taxon>Aspergillus subgen. Circumdati</taxon>
    </lineage>
</organism>
<dbReference type="InterPro" id="IPR045864">
    <property type="entry name" value="aa-tRNA-synth_II/BPL/LPL"/>
</dbReference>
<dbReference type="PRINTS" id="PR01046">
    <property type="entry name" value="TRNASYNTHPRO"/>
</dbReference>
<dbReference type="InterPro" id="IPR036621">
    <property type="entry name" value="Anticodon-bd_dom_sf"/>
</dbReference>
<dbReference type="Gene3D" id="3.30.930.10">
    <property type="entry name" value="Bira Bifunctional Protein, Domain 2"/>
    <property type="match status" value="2"/>
</dbReference>
<feature type="region of interest" description="Disordered" evidence="10">
    <location>
        <begin position="282"/>
        <end position="318"/>
    </location>
</feature>
<reference evidence="12 13" key="1">
    <citation type="submission" date="2018-02" db="EMBL/GenBank/DDBJ databases">
        <title>The genomes of Aspergillus section Nigri reveals drivers in fungal speciation.</title>
        <authorList>
            <consortium name="DOE Joint Genome Institute"/>
            <person name="Vesth T.C."/>
            <person name="Nybo J."/>
            <person name="Theobald S."/>
            <person name="Brandl J."/>
            <person name="Frisvad J.C."/>
            <person name="Nielsen K.F."/>
            <person name="Lyhne E.K."/>
            <person name="Kogle M.E."/>
            <person name="Kuo A."/>
            <person name="Riley R."/>
            <person name="Clum A."/>
            <person name="Nolan M."/>
            <person name="Lipzen A."/>
            <person name="Salamov A."/>
            <person name="Henrissat B."/>
            <person name="Wiebenga A."/>
            <person name="De vries R.P."/>
            <person name="Grigoriev I.V."/>
            <person name="Mortensen U.H."/>
            <person name="Andersen M.R."/>
            <person name="Baker S.E."/>
        </authorList>
    </citation>
    <scope>NUCLEOTIDE SEQUENCE [LARGE SCALE GENOMIC DNA]</scope>
    <source>
        <strain evidence="12 13">CBS 707.79</strain>
    </source>
</reference>
<dbReference type="InterPro" id="IPR050062">
    <property type="entry name" value="Pro-tRNA_synthetase"/>
</dbReference>
<dbReference type="Gene3D" id="3.40.50.800">
    <property type="entry name" value="Anticodon-binding domain"/>
    <property type="match status" value="1"/>
</dbReference>
<dbReference type="InterPro" id="IPR004154">
    <property type="entry name" value="Anticodon-bd"/>
</dbReference>
<dbReference type="PROSITE" id="PS50862">
    <property type="entry name" value="AA_TRNA_LIGASE_II"/>
    <property type="match status" value="1"/>
</dbReference>
<evidence type="ECO:0000256" key="1">
    <source>
        <dbReference type="ARBA" id="ARBA00008226"/>
    </source>
</evidence>
<keyword evidence="3" id="KW-0436">Ligase</keyword>
<sequence>MMLGFRPSPARYSRPGRAFLGLNRLTETPKHSNAPVDHRNRITDFWTPTIRTGTTPTAPAGEKKNSNDLLVENGFLSQAYSGIFHMMPLGLRVQGKLEGLIDKHMRPLRASKVSLSSISSQKLWEKSGRLDDKTAEIFRFEDRKKTPYLLAPTHEEEITTLVGSLVRSYKDLPVRVYQISRKYRDEQRPRQGLLRGREFIMKDLYTFDCNKRMALKSYTHVLNAYRALFDELKLPYLVAAADSGNMGGSLSHEFHFPSDKGEDTVISCTACDNVFNEELSDGKQSRHVRARRQSRQPPGFDTGEASGEASGEATREGAEPVSVDMWMAVSKDKGTLLRCWYPKFIIQNNLQAPTLREINTHAVKSIAKESGIDLDMGIKDPLQRWSDHVKNAGQRPHIIDVYDARVRPYERPPLMNTLEGLNCTRDDVDFGKLEHFPGNPDQLFDLVRVIDNDPCTKCSKGLSRTQTATELGHTFYLGTRYSKILQATVKADKSVLDAKDIIESPSQDQDVPMEMGCHGIGVSRMISAIADTLVDNTGLNWPRAIAPFEVAIITVKGMDDVGEDVYDRLMSDASNPMDIVLDARPTTLPWKLTDADRIGYPVLIVIGKKWQEEKRLEVQCRQLKIREYVDLVDLTNFVTALLNKL</sequence>
<dbReference type="STRING" id="1448320.A0A319D4Y8"/>
<evidence type="ECO:0000256" key="9">
    <source>
        <dbReference type="ARBA" id="ARBA00047671"/>
    </source>
</evidence>
<keyword evidence="7 12" id="KW-0030">Aminoacyl-tRNA synthetase</keyword>
<dbReference type="InterPro" id="IPR002314">
    <property type="entry name" value="aa-tRNA-synt_IIb"/>
</dbReference>